<dbReference type="EMBL" id="CATQJA010002664">
    <property type="protein sequence ID" value="CAJ0582339.1"/>
    <property type="molecule type" value="Genomic_DNA"/>
</dbReference>
<dbReference type="Proteomes" id="UP001177023">
    <property type="component" value="Unassembled WGS sequence"/>
</dbReference>
<evidence type="ECO:0000256" key="4">
    <source>
        <dbReference type="PROSITE-ProRule" id="PRU00723"/>
    </source>
</evidence>
<dbReference type="AlphaFoldDB" id="A0AA36D9P7"/>
<dbReference type="Pfam" id="PF00642">
    <property type="entry name" value="zf-CCCH"/>
    <property type="match status" value="1"/>
</dbReference>
<feature type="non-terminal residue" evidence="7">
    <location>
        <position position="209"/>
    </location>
</feature>
<evidence type="ECO:0000256" key="5">
    <source>
        <dbReference type="SAM" id="MobiDB-lite"/>
    </source>
</evidence>
<feature type="region of interest" description="Disordered" evidence="5">
    <location>
        <begin position="1"/>
        <end position="109"/>
    </location>
</feature>
<feature type="compositionally biased region" description="Basic and acidic residues" evidence="5">
    <location>
        <begin position="74"/>
        <end position="88"/>
    </location>
</feature>
<feature type="zinc finger region" description="C3H1-type" evidence="4">
    <location>
        <begin position="148"/>
        <end position="175"/>
    </location>
</feature>
<evidence type="ECO:0000313" key="8">
    <source>
        <dbReference type="Proteomes" id="UP001177023"/>
    </source>
</evidence>
<accession>A0AA36D9P7</accession>
<feature type="compositionally biased region" description="Basic and acidic residues" evidence="5">
    <location>
        <begin position="22"/>
        <end position="47"/>
    </location>
</feature>
<feature type="compositionally biased region" description="Polar residues" evidence="5">
    <location>
        <begin position="188"/>
        <end position="200"/>
    </location>
</feature>
<name>A0AA36D9P7_9BILA</name>
<proteinExistence type="predicted"/>
<dbReference type="SMART" id="SM00356">
    <property type="entry name" value="ZnF_C3H1"/>
    <property type="match status" value="1"/>
</dbReference>
<evidence type="ECO:0000313" key="7">
    <source>
        <dbReference type="EMBL" id="CAJ0582339.1"/>
    </source>
</evidence>
<keyword evidence="2 4" id="KW-0863">Zinc-finger</keyword>
<dbReference type="Gene3D" id="4.10.1000.10">
    <property type="entry name" value="Zinc finger, CCCH-type"/>
    <property type="match status" value="1"/>
</dbReference>
<evidence type="ECO:0000256" key="3">
    <source>
        <dbReference type="ARBA" id="ARBA00022833"/>
    </source>
</evidence>
<sequence>MALNLLGDYSSGDSEADDKDEDFTFFHEKSPSPDDMQNLKDEADVDFKPSTNLSAAFFGGASDESDDDPEEEDGPNKSEQAKKNKDTKVAGQVPGTSTPSVPSFDPRKNTDLECSVFMNEATKEEFLNKRILSQHVKLTDIKVQDDNRKKMGPCRAFKRGDCRRGDKCRFWHPAPGERRDVEPEEGAITTSAPNLYSAEQNAFKKKKLN</sequence>
<reference evidence="7" key="1">
    <citation type="submission" date="2023-06" db="EMBL/GenBank/DDBJ databases">
        <authorList>
            <person name="Delattre M."/>
        </authorList>
    </citation>
    <scope>NUCLEOTIDE SEQUENCE</scope>
    <source>
        <strain evidence="7">AF72</strain>
    </source>
</reference>
<dbReference type="SUPFAM" id="SSF90229">
    <property type="entry name" value="CCCH zinc finger"/>
    <property type="match status" value="1"/>
</dbReference>
<feature type="compositionally biased region" description="Acidic residues" evidence="5">
    <location>
        <begin position="63"/>
        <end position="73"/>
    </location>
</feature>
<feature type="domain" description="C3H1-type" evidence="6">
    <location>
        <begin position="148"/>
        <end position="175"/>
    </location>
</feature>
<keyword evidence="8" id="KW-1185">Reference proteome</keyword>
<keyword evidence="3 4" id="KW-0862">Zinc</keyword>
<organism evidence="7 8">
    <name type="scientific">Mesorhabditis spiculigera</name>
    <dbReference type="NCBI Taxonomy" id="96644"/>
    <lineage>
        <taxon>Eukaryota</taxon>
        <taxon>Metazoa</taxon>
        <taxon>Ecdysozoa</taxon>
        <taxon>Nematoda</taxon>
        <taxon>Chromadorea</taxon>
        <taxon>Rhabditida</taxon>
        <taxon>Rhabditina</taxon>
        <taxon>Rhabditomorpha</taxon>
        <taxon>Rhabditoidea</taxon>
        <taxon>Rhabditidae</taxon>
        <taxon>Mesorhabditinae</taxon>
        <taxon>Mesorhabditis</taxon>
    </lineage>
</organism>
<evidence type="ECO:0000259" key="6">
    <source>
        <dbReference type="PROSITE" id="PS50103"/>
    </source>
</evidence>
<dbReference type="InterPro" id="IPR036855">
    <property type="entry name" value="Znf_CCCH_sf"/>
</dbReference>
<evidence type="ECO:0000256" key="1">
    <source>
        <dbReference type="ARBA" id="ARBA00022723"/>
    </source>
</evidence>
<protein>
    <recommendedName>
        <fullName evidence="6">C3H1-type domain-containing protein</fullName>
    </recommendedName>
</protein>
<feature type="region of interest" description="Disordered" evidence="5">
    <location>
        <begin position="173"/>
        <end position="209"/>
    </location>
</feature>
<evidence type="ECO:0000256" key="2">
    <source>
        <dbReference type="ARBA" id="ARBA00022771"/>
    </source>
</evidence>
<dbReference type="InterPro" id="IPR000571">
    <property type="entry name" value="Znf_CCCH"/>
</dbReference>
<dbReference type="GO" id="GO:0008270">
    <property type="term" value="F:zinc ion binding"/>
    <property type="evidence" value="ECO:0007669"/>
    <property type="project" value="UniProtKB-KW"/>
</dbReference>
<gene>
    <name evidence="7" type="ORF">MSPICULIGERA_LOCUS20475</name>
</gene>
<dbReference type="PROSITE" id="PS50103">
    <property type="entry name" value="ZF_C3H1"/>
    <property type="match status" value="1"/>
</dbReference>
<keyword evidence="1 4" id="KW-0479">Metal-binding</keyword>
<comment type="caution">
    <text evidence="7">The sequence shown here is derived from an EMBL/GenBank/DDBJ whole genome shotgun (WGS) entry which is preliminary data.</text>
</comment>